<dbReference type="Proteomes" id="UP000069773">
    <property type="component" value="Unassembled WGS sequence"/>
</dbReference>
<name>A0ABQ0KC71_MYCNV</name>
<dbReference type="Pfam" id="PF13669">
    <property type="entry name" value="Glyoxalase_4"/>
    <property type="match status" value="1"/>
</dbReference>
<proteinExistence type="predicted"/>
<dbReference type="Gene3D" id="3.10.180.10">
    <property type="entry name" value="2,3-Dihydroxybiphenyl 1,2-Dioxygenase, domain 1"/>
    <property type="match status" value="1"/>
</dbReference>
<organism evidence="2 3">
    <name type="scientific">Mycolicibacterium novocastrense</name>
    <name type="common">Mycobacterium novocastrense</name>
    <dbReference type="NCBI Taxonomy" id="59813"/>
    <lineage>
        <taxon>Bacteria</taxon>
        <taxon>Bacillati</taxon>
        <taxon>Actinomycetota</taxon>
        <taxon>Actinomycetes</taxon>
        <taxon>Mycobacteriales</taxon>
        <taxon>Mycobacteriaceae</taxon>
        <taxon>Mycolicibacterium</taxon>
    </lineage>
</organism>
<evidence type="ECO:0000313" key="2">
    <source>
        <dbReference type="EMBL" id="GAT07127.1"/>
    </source>
</evidence>
<sequence length="140" mass="15757">MSVVPGPIRQIGYIVTDIDRAMASWLDLGVGPWFVMRNLPLRGVYRGAPCEISMTLGLANSGELQVELIQQDDDTPSIYTEFLAAKGPGYHQLAYWAEDSTPRWRRHVRRAGQSSGRVVRTSGRASPTSRRRTVRRRSSR</sequence>
<reference evidence="2 3" key="1">
    <citation type="journal article" date="2016" name="Genome Announc.">
        <title>Draft Genome Sequences of Five Rapidly Growing Mycobacterium Species, M. thermoresistibile, M. fortuitum subsp. acetamidolyticum, M. canariasense, M. brisbanense, and M. novocastrense.</title>
        <authorList>
            <person name="Katahira K."/>
            <person name="Ogura Y."/>
            <person name="Gotoh Y."/>
            <person name="Hayashi T."/>
        </authorList>
    </citation>
    <scope>NUCLEOTIDE SEQUENCE [LARGE SCALE GENOMIC DNA]</scope>
    <source>
        <strain evidence="2 3">JCM18114</strain>
    </source>
</reference>
<keyword evidence="3" id="KW-1185">Reference proteome</keyword>
<evidence type="ECO:0000256" key="1">
    <source>
        <dbReference type="SAM" id="MobiDB-lite"/>
    </source>
</evidence>
<dbReference type="InterPro" id="IPR029068">
    <property type="entry name" value="Glyas_Bleomycin-R_OHBP_Dase"/>
</dbReference>
<protein>
    <submittedName>
        <fullName evidence="2">Glyoxalase/bleomycin resistance protein/dioxygenase</fullName>
    </submittedName>
</protein>
<feature type="region of interest" description="Disordered" evidence="1">
    <location>
        <begin position="108"/>
        <end position="140"/>
    </location>
</feature>
<comment type="caution">
    <text evidence="2">The sequence shown here is derived from an EMBL/GenBank/DDBJ whole genome shotgun (WGS) entry which is preliminary data.</text>
</comment>
<dbReference type="EMBL" id="BCTA01000002">
    <property type="protein sequence ID" value="GAT07127.1"/>
    <property type="molecule type" value="Genomic_DNA"/>
</dbReference>
<gene>
    <name evidence="2" type="ORF">RMCN_0260</name>
</gene>
<feature type="compositionally biased region" description="Basic residues" evidence="1">
    <location>
        <begin position="129"/>
        <end position="140"/>
    </location>
</feature>
<accession>A0ABQ0KC71</accession>
<evidence type="ECO:0000313" key="3">
    <source>
        <dbReference type="Proteomes" id="UP000069773"/>
    </source>
</evidence>
<dbReference type="SUPFAM" id="SSF54593">
    <property type="entry name" value="Glyoxalase/Bleomycin resistance protein/Dihydroxybiphenyl dioxygenase"/>
    <property type="match status" value="1"/>
</dbReference>